<dbReference type="Pfam" id="PF07460">
    <property type="entry name" value="NUMOD3"/>
    <property type="match status" value="2"/>
</dbReference>
<dbReference type="InterPro" id="IPR003611">
    <property type="entry name" value="NUMOD3"/>
</dbReference>
<keyword evidence="2" id="KW-1133">Transmembrane helix</keyword>
<feature type="non-terminal residue" evidence="4">
    <location>
        <position position="169"/>
    </location>
</feature>
<reference evidence="4 5" key="1">
    <citation type="journal article" date="2018" name="New Phytol.">
        <title>Phylogenomics of Endogonaceae and evolution of mycorrhizas within Mucoromycota.</title>
        <authorList>
            <person name="Chang Y."/>
            <person name="Desiro A."/>
            <person name="Na H."/>
            <person name="Sandor L."/>
            <person name="Lipzen A."/>
            <person name="Clum A."/>
            <person name="Barry K."/>
            <person name="Grigoriev I.V."/>
            <person name="Martin F.M."/>
            <person name="Stajich J.E."/>
            <person name="Smith M.E."/>
            <person name="Bonito G."/>
            <person name="Spatafora J.W."/>
        </authorList>
    </citation>
    <scope>NUCLEOTIDE SEQUENCE [LARGE SCALE GENOMIC DNA]</scope>
    <source>
        <strain evidence="4 5">AD002</strain>
    </source>
</reference>
<dbReference type="InterPro" id="IPR000305">
    <property type="entry name" value="GIY-YIG_endonuc"/>
</dbReference>
<accession>A0A433P677</accession>
<evidence type="ECO:0000259" key="3">
    <source>
        <dbReference type="SMART" id="SM00496"/>
    </source>
</evidence>
<dbReference type="Proteomes" id="UP000274822">
    <property type="component" value="Unassembled WGS sequence"/>
</dbReference>
<dbReference type="AlphaFoldDB" id="A0A433P677"/>
<dbReference type="Gene3D" id="3.40.1440.10">
    <property type="entry name" value="GIY-YIG endonuclease"/>
    <property type="match status" value="1"/>
</dbReference>
<dbReference type="EMBL" id="RBNJ01031296">
    <property type="protein sequence ID" value="RUS13038.1"/>
    <property type="molecule type" value="Genomic_DNA"/>
</dbReference>
<keyword evidence="2" id="KW-0472">Membrane</keyword>
<dbReference type="InterPro" id="IPR035901">
    <property type="entry name" value="GIY-YIG_endonuc_sf"/>
</dbReference>
<dbReference type="SUPFAM" id="SSF64496">
    <property type="entry name" value="DNA-binding domain of intron-encoded endonucleases"/>
    <property type="match status" value="1"/>
</dbReference>
<keyword evidence="5" id="KW-1185">Reference proteome</keyword>
<comment type="caution">
    <text evidence="4">The sequence shown here is derived from an EMBL/GenBank/DDBJ whole genome shotgun (WGS) entry which is preliminary data.</text>
</comment>
<dbReference type="InterPro" id="IPR006350">
    <property type="entry name" value="Intron_endoG1"/>
</dbReference>
<evidence type="ECO:0000313" key="4">
    <source>
        <dbReference type="EMBL" id="RUS13038.1"/>
    </source>
</evidence>
<feature type="domain" description="Nuclease associated modular" evidence="3">
    <location>
        <begin position="119"/>
        <end position="135"/>
    </location>
</feature>
<gene>
    <name evidence="4" type="ORF">BC938DRAFT_478182</name>
</gene>
<organism evidence="4 5">
    <name type="scientific">Jimgerdemannia flammicorona</name>
    <dbReference type="NCBI Taxonomy" id="994334"/>
    <lineage>
        <taxon>Eukaryota</taxon>
        <taxon>Fungi</taxon>
        <taxon>Fungi incertae sedis</taxon>
        <taxon>Mucoromycota</taxon>
        <taxon>Mucoromycotina</taxon>
        <taxon>Endogonomycetes</taxon>
        <taxon>Endogonales</taxon>
        <taxon>Endogonaceae</taxon>
        <taxon>Jimgerdemannia</taxon>
    </lineage>
</organism>
<name>A0A433P677_9FUNG</name>
<dbReference type="GO" id="GO:0003677">
    <property type="term" value="F:DNA binding"/>
    <property type="evidence" value="ECO:0007669"/>
    <property type="project" value="InterPro"/>
</dbReference>
<feature type="domain" description="Nuclease associated modular" evidence="3">
    <location>
        <begin position="78"/>
        <end position="94"/>
    </location>
</feature>
<keyword evidence="2" id="KW-0812">Transmembrane</keyword>
<dbReference type="SMART" id="SM00496">
    <property type="entry name" value="IENR2"/>
    <property type="match status" value="3"/>
</dbReference>
<feature type="domain" description="Nuclease associated modular" evidence="3">
    <location>
        <begin position="102"/>
        <end position="118"/>
    </location>
</feature>
<dbReference type="SUPFAM" id="SSF82771">
    <property type="entry name" value="GIY-YIG endonuclease"/>
    <property type="match status" value="1"/>
</dbReference>
<proteinExistence type="predicted"/>
<dbReference type="Pfam" id="PF01541">
    <property type="entry name" value="GIY-YIG"/>
    <property type="match status" value="1"/>
</dbReference>
<sequence length="169" mass="18412">MYIGSTTNLGRRLRDHFFESTNIHLRNAMVLYGIAAFIFIVVEFVEILPDMTSAALKAILLAREQFRFNFLVLAGSSLGYRFTVETKAALSAAKSGSNNPNYGKTPSEETKALQRAAKIGSRLTEETRTLMSAAKAANTNATKPVLVCTLSGELVQQFSSYSAAAKFMG</sequence>
<dbReference type="GO" id="GO:0004519">
    <property type="term" value="F:endonuclease activity"/>
    <property type="evidence" value="ECO:0007669"/>
    <property type="project" value="InterPro"/>
</dbReference>
<protein>
    <recommendedName>
        <fullName evidence="3">Nuclease associated modular domain-containing protein</fullName>
    </recommendedName>
</protein>
<comment type="similarity">
    <text evidence="1">To endonucleases of group I introns of fungi and phage.</text>
</comment>
<dbReference type="NCBIfam" id="TIGR01453">
    <property type="entry name" value="grpIintron_endo"/>
    <property type="match status" value="1"/>
</dbReference>
<evidence type="ECO:0000256" key="2">
    <source>
        <dbReference type="SAM" id="Phobius"/>
    </source>
</evidence>
<feature type="transmembrane region" description="Helical" evidence="2">
    <location>
        <begin position="29"/>
        <end position="48"/>
    </location>
</feature>
<evidence type="ECO:0000256" key="1">
    <source>
        <dbReference type="ARBA" id="ARBA00010045"/>
    </source>
</evidence>
<evidence type="ECO:0000313" key="5">
    <source>
        <dbReference type="Proteomes" id="UP000274822"/>
    </source>
</evidence>